<name>A0A7X6JBZ0_9HYPH</name>
<evidence type="ECO:0000313" key="2">
    <source>
        <dbReference type="Proteomes" id="UP000558475"/>
    </source>
</evidence>
<gene>
    <name evidence="1" type="ORF">HGG76_00050</name>
</gene>
<dbReference type="AlphaFoldDB" id="A0A7X6JBZ0"/>
<protein>
    <submittedName>
        <fullName evidence="1">Uncharacterized protein</fullName>
    </submittedName>
</protein>
<dbReference type="Proteomes" id="UP000558475">
    <property type="component" value="Unassembled WGS sequence"/>
</dbReference>
<reference evidence="1 2" key="1">
    <citation type="submission" date="2020-04" db="EMBL/GenBank/DDBJ databases">
        <title>Whole genome sequencing of clinical and environmental type strains of Ochrobactrum.</title>
        <authorList>
            <person name="Dharne M."/>
        </authorList>
    </citation>
    <scope>NUCLEOTIDE SEQUENCE [LARGE SCALE GENOMIC DNA]</scope>
    <source>
        <strain evidence="1 2">DSM 13340</strain>
    </source>
</reference>
<proteinExistence type="predicted"/>
<accession>A0A7X6JBZ0</accession>
<evidence type="ECO:0000313" key="1">
    <source>
        <dbReference type="EMBL" id="NKW08925.1"/>
    </source>
</evidence>
<sequence length="46" mass="5191">MNRFALFIRYVGNSLQSVRRLFEVINGARAKNVKKPAGIESPVVML</sequence>
<dbReference type="EMBL" id="JAAXZB010000001">
    <property type="protein sequence ID" value="NKW08925.1"/>
    <property type="molecule type" value="Genomic_DNA"/>
</dbReference>
<comment type="caution">
    <text evidence="1">The sequence shown here is derived from an EMBL/GenBank/DDBJ whole genome shotgun (WGS) entry which is preliminary data.</text>
</comment>
<organism evidence="1 2">
    <name type="scientific">Brucella tritici</name>
    <dbReference type="NCBI Taxonomy" id="94626"/>
    <lineage>
        <taxon>Bacteria</taxon>
        <taxon>Pseudomonadati</taxon>
        <taxon>Pseudomonadota</taxon>
        <taxon>Alphaproteobacteria</taxon>
        <taxon>Hyphomicrobiales</taxon>
        <taxon>Brucellaceae</taxon>
        <taxon>Brucella/Ochrobactrum group</taxon>
        <taxon>Brucella</taxon>
    </lineage>
</organism>